<evidence type="ECO:0000256" key="2">
    <source>
        <dbReference type="ARBA" id="ARBA00022723"/>
    </source>
</evidence>
<dbReference type="RefSeq" id="WP_108373160.1">
    <property type="nucleotide sequence ID" value="NZ_CP028811.1"/>
</dbReference>
<gene>
    <name evidence="7" type="ORF">HYN48_14960</name>
</gene>
<feature type="chain" id="PRO_5015403452" evidence="5">
    <location>
        <begin position="20"/>
        <end position="458"/>
    </location>
</feature>
<feature type="domain" description="Cytochrome c" evidence="6">
    <location>
        <begin position="327"/>
        <end position="458"/>
    </location>
</feature>
<dbReference type="PANTHER" id="PTHR30600:SF4">
    <property type="entry name" value="CYTOCHROME C DOMAIN-CONTAINING PROTEIN"/>
    <property type="match status" value="1"/>
</dbReference>
<dbReference type="OrthoDB" id="9805202at2"/>
<evidence type="ECO:0000256" key="5">
    <source>
        <dbReference type="SAM" id="SignalP"/>
    </source>
</evidence>
<evidence type="ECO:0000256" key="4">
    <source>
        <dbReference type="PROSITE-ProRule" id="PRU00433"/>
    </source>
</evidence>
<dbReference type="InterPro" id="IPR009056">
    <property type="entry name" value="Cyt_c-like_dom"/>
</dbReference>
<keyword evidence="2 4" id="KW-0479">Metal-binding</keyword>
<dbReference type="Pfam" id="PF06537">
    <property type="entry name" value="DHOR"/>
    <property type="match status" value="1"/>
</dbReference>
<dbReference type="GO" id="GO:0046872">
    <property type="term" value="F:metal ion binding"/>
    <property type="evidence" value="ECO:0007669"/>
    <property type="project" value="UniProtKB-KW"/>
</dbReference>
<organism evidence="7 8">
    <name type="scientific">Flavobacterium magnum</name>
    <dbReference type="NCBI Taxonomy" id="2162713"/>
    <lineage>
        <taxon>Bacteria</taxon>
        <taxon>Pseudomonadati</taxon>
        <taxon>Bacteroidota</taxon>
        <taxon>Flavobacteriia</taxon>
        <taxon>Flavobacteriales</taxon>
        <taxon>Flavobacteriaceae</taxon>
        <taxon>Flavobacterium</taxon>
    </lineage>
</organism>
<keyword evidence="5" id="KW-0732">Signal</keyword>
<evidence type="ECO:0000256" key="3">
    <source>
        <dbReference type="ARBA" id="ARBA00023004"/>
    </source>
</evidence>
<dbReference type="Proteomes" id="UP000244193">
    <property type="component" value="Chromosome"/>
</dbReference>
<keyword evidence="8" id="KW-1185">Reference proteome</keyword>
<dbReference type="KEGG" id="fmg:HYN48_14960"/>
<keyword evidence="3 4" id="KW-0408">Iron</keyword>
<dbReference type="SUPFAM" id="SSF46626">
    <property type="entry name" value="Cytochrome c"/>
    <property type="match status" value="1"/>
</dbReference>
<dbReference type="GO" id="GO:0004130">
    <property type="term" value="F:cytochrome-c peroxidase activity"/>
    <property type="evidence" value="ECO:0007669"/>
    <property type="project" value="TreeGrafter"/>
</dbReference>
<sequence length="458" mass="49440">MIRKLYLLPLLSVALFSCAEDQDNGYEDIDLSERINAGGETTIFSTTTNSFSSPAPNLSAAETDNHFVGDLLFEASFVTAPAQVNPGLGSIYNNASCINCHPRDGRARHPTNVNSANGLLIRASLFGTDEHGGPVPVPGFGLQIQNRAVSGYVPEAAYMASYTTQTETFADGTTVTLRKPNIMLTDTYLPLPPGVMLSTRLGTPIFGLGLLEEIPEANITARQDINDSDGDGISGKANFVWNPFTHQTELGRFGWKANTASVIVQCAGAYVEDMGITNPIFTLESGHGQTNGGIPGATPEVDMETLEKVALYCKTLGVPAARNTNKPEVKNGAKLFEQLDCAKCHVPKQVTGNASVAALSNQTLYPYTDMLLHDMGEGLADNRPDFMASGSEWKTRPLWGIGLTNLVNGHTDFLHDGRARNIEEAILWHGGEAEKSKNKYKNLSAKQRSDLLEFINSL</sequence>
<evidence type="ECO:0000256" key="1">
    <source>
        <dbReference type="ARBA" id="ARBA00022617"/>
    </source>
</evidence>
<evidence type="ECO:0000313" key="7">
    <source>
        <dbReference type="EMBL" id="AWA31289.1"/>
    </source>
</evidence>
<dbReference type="PIRSF" id="PIRSF028099">
    <property type="entry name" value="DUF1111"/>
    <property type="match status" value="1"/>
</dbReference>
<dbReference type="AlphaFoldDB" id="A0A2S0RIB8"/>
<dbReference type="InterPro" id="IPR051395">
    <property type="entry name" value="Cytochrome_c_Peroxidase/MauG"/>
</dbReference>
<feature type="signal peptide" evidence="5">
    <location>
        <begin position="1"/>
        <end position="19"/>
    </location>
</feature>
<accession>A0A2S0RIB8</accession>
<proteinExistence type="predicted"/>
<dbReference type="Gene3D" id="1.10.760.10">
    <property type="entry name" value="Cytochrome c-like domain"/>
    <property type="match status" value="1"/>
</dbReference>
<dbReference type="PANTHER" id="PTHR30600">
    <property type="entry name" value="CYTOCHROME C PEROXIDASE-RELATED"/>
    <property type="match status" value="1"/>
</dbReference>
<dbReference type="EMBL" id="CP028811">
    <property type="protein sequence ID" value="AWA31289.1"/>
    <property type="molecule type" value="Genomic_DNA"/>
</dbReference>
<dbReference type="PROSITE" id="PS51007">
    <property type="entry name" value="CYTC"/>
    <property type="match status" value="1"/>
</dbReference>
<reference evidence="7 8" key="1">
    <citation type="submission" date="2018-04" db="EMBL/GenBank/DDBJ databases">
        <title>Genome sequencing of Flavobacterium sp. HYN0048.</title>
        <authorList>
            <person name="Yi H."/>
            <person name="Baek C."/>
        </authorList>
    </citation>
    <scope>NUCLEOTIDE SEQUENCE [LARGE SCALE GENOMIC DNA]</scope>
    <source>
        <strain evidence="7 8">HYN0048</strain>
    </source>
</reference>
<keyword evidence="1 4" id="KW-0349">Heme</keyword>
<dbReference type="InterPro" id="IPR010538">
    <property type="entry name" value="DHOR"/>
</dbReference>
<dbReference type="GO" id="GO:0009055">
    <property type="term" value="F:electron transfer activity"/>
    <property type="evidence" value="ECO:0007669"/>
    <property type="project" value="InterPro"/>
</dbReference>
<evidence type="ECO:0000313" key="8">
    <source>
        <dbReference type="Proteomes" id="UP000244193"/>
    </source>
</evidence>
<dbReference type="PROSITE" id="PS51257">
    <property type="entry name" value="PROKAR_LIPOPROTEIN"/>
    <property type="match status" value="1"/>
</dbReference>
<protein>
    <submittedName>
        <fullName evidence="7">Thiol oxidoreductase</fullName>
    </submittedName>
</protein>
<dbReference type="InterPro" id="IPR036909">
    <property type="entry name" value="Cyt_c-like_dom_sf"/>
</dbReference>
<evidence type="ECO:0000259" key="6">
    <source>
        <dbReference type="PROSITE" id="PS51007"/>
    </source>
</evidence>
<dbReference type="GO" id="GO:0020037">
    <property type="term" value="F:heme binding"/>
    <property type="evidence" value="ECO:0007669"/>
    <property type="project" value="InterPro"/>
</dbReference>
<name>A0A2S0RIB8_9FLAO</name>